<name>A0A938WRM0_9BACT</name>
<dbReference type="Gene3D" id="2.160.20.110">
    <property type="match status" value="1"/>
</dbReference>
<feature type="signal peptide" evidence="1">
    <location>
        <begin position="1"/>
        <end position="25"/>
    </location>
</feature>
<reference evidence="2" key="1">
    <citation type="submission" date="2020-08" db="EMBL/GenBank/DDBJ databases">
        <authorList>
            <person name="Cejkova D."/>
            <person name="Kubasova T."/>
            <person name="Jahodarova E."/>
            <person name="Rychlik I."/>
        </authorList>
    </citation>
    <scope>NUCLEOTIDE SEQUENCE</scope>
    <source>
        <strain evidence="2">An824</strain>
    </source>
</reference>
<reference evidence="2" key="2">
    <citation type="journal article" date="2021" name="Sci. Rep.">
        <title>The distribution of antibiotic resistance genes in chicken gut microbiota commensals.</title>
        <authorList>
            <person name="Juricova H."/>
            <person name="Matiasovicova J."/>
            <person name="Kubasova T."/>
            <person name="Cejkova D."/>
            <person name="Rychlik I."/>
        </authorList>
    </citation>
    <scope>NUCLEOTIDE SEQUENCE</scope>
    <source>
        <strain evidence="2">An824</strain>
    </source>
</reference>
<evidence type="ECO:0000313" key="2">
    <source>
        <dbReference type="EMBL" id="MBM6672869.1"/>
    </source>
</evidence>
<dbReference type="Proteomes" id="UP000706891">
    <property type="component" value="Unassembled WGS sequence"/>
</dbReference>
<comment type="caution">
    <text evidence="2">The sequence shown here is derived from an EMBL/GenBank/DDBJ whole genome shotgun (WGS) entry which is preliminary data.</text>
</comment>
<sequence length="1160" mass="124717">MKSITRCIALLSLAFATVSATTITAQENKVKSPILQKLTGGGKPVAFAAPRSAKPLVPVFGADKFRDARYIAPRNESIDPSVTIGPTTSWGVINGPDNSEWLFKQSNTIEGFSNIRTSEITIYNNDYQEVGTFTINIPAERRVNDIQVFGTVTNRFFDLDANTYELTVYLHEIGADYSQIGTIDVYSITDGTLVTSYSASNALYYSTTENFTTYQRYIFVNEELQDDGYYLNASVYAPASYASDKPVLEHTFKIPSDNLQYSDGPYLNYYNIDGEPYFVVSQYEKPYVSDYDENWNPIATEDNNYLITVYDRKFDQVSQLKLPVEQQDGALYTFYTFGFFSYNDLCRGDYTGDDQFNFIVTRYDYTVGNDEDYKYDILVYDESGKLVNTIGSDLTTWMQLSDIDGQPRQYALVHIDEPSESIQMVNVPSCETVVTFPGVLNGDLLSTNLDRYPKGDSYQYVIALGNGYDDGNGNTITKIGWYNPDLTLDHFANINLGSNGIFAQHYFVTGSLNPYLFNTDDQHEYILIGTFENAAGSNDNILCIANDNGELKYQFAGDDTKGAYNFGYLSGATTDNPKLLVGFMNDESEFTLDAYNLPFSMFAGGSGQEDDPYIIETPGDLNQMRKSPSAYYALANDLDMSKFYGKFKPVDAFSGGFDGRGNSIDNLVIDGSQSSTGMFGNATECGEIKNVTFNSPVIDVESNSFYAGVVAGMLSGEAAAISNVQVNNALITGDETYSGYIGGLVGQITSNSSVSLCKVNNITINAPEAKGVGGLAGDSRTGTSFTASSASGSITAASNIGGIVGSAGNDVTVTNCHADMTLKGKNTIGGIAGESSRGLISNNYSRGSITATEADRWSGNYNVGGIIGDLKTDWSGSTTIVATGNLAAIESVTLPENAEAKAVHRIVGRSIADEEWMEGEEPRTEVGLANNYAIVEMTINGTTTTSQDATTVEGADVAGADLSDDFFKETLGFAYGTTAEEPWKATETAFPILFFENVATDITLDKTTAEMVADDEISLTATVEGSSAERVEFTSSNPAVAQIVSVEAEGNTAVAVIRCMAEGTATITASIDGLSATCQITATSTGIEDVTATRDTGIHVAGGVVTADNAVRIEVFGINGNKVASAGGSRAEVGSLPAGVYVVVATDAAGKRSTVKVVLR</sequence>
<dbReference type="SUPFAM" id="SSF49373">
    <property type="entry name" value="Invasin/intimin cell-adhesion fragments"/>
    <property type="match status" value="1"/>
</dbReference>
<protein>
    <submittedName>
        <fullName evidence="2">Uncharacterized protein</fullName>
    </submittedName>
</protein>
<proteinExistence type="predicted"/>
<dbReference type="RefSeq" id="WP_205103389.1">
    <property type="nucleotide sequence ID" value="NZ_JACJJG010000007.1"/>
</dbReference>
<evidence type="ECO:0000256" key="1">
    <source>
        <dbReference type="SAM" id="SignalP"/>
    </source>
</evidence>
<accession>A0A938WRM0</accession>
<dbReference type="InterPro" id="IPR008964">
    <property type="entry name" value="Invasin/intimin_cell_adhesion"/>
</dbReference>
<keyword evidence="1" id="KW-0732">Signal</keyword>
<keyword evidence="3" id="KW-1185">Reference proteome</keyword>
<dbReference type="AlphaFoldDB" id="A0A938WRM0"/>
<dbReference type="EMBL" id="JACJJG010000007">
    <property type="protein sequence ID" value="MBM6672869.1"/>
    <property type="molecule type" value="Genomic_DNA"/>
</dbReference>
<feature type="chain" id="PRO_5037635301" evidence="1">
    <location>
        <begin position="26"/>
        <end position="1160"/>
    </location>
</feature>
<dbReference type="Gene3D" id="2.60.40.1080">
    <property type="match status" value="1"/>
</dbReference>
<gene>
    <name evidence="2" type="ORF">H6A34_03100</name>
</gene>
<evidence type="ECO:0000313" key="3">
    <source>
        <dbReference type="Proteomes" id="UP000706891"/>
    </source>
</evidence>
<organism evidence="2 3">
    <name type="scientific">Marseilla massiliensis</name>
    <dbReference type="NCBI Taxonomy" id="1841864"/>
    <lineage>
        <taxon>Bacteria</taxon>
        <taxon>Pseudomonadati</taxon>
        <taxon>Bacteroidota</taxon>
        <taxon>Bacteroidia</taxon>
        <taxon>Bacteroidales</taxon>
        <taxon>Prevotellaceae</taxon>
        <taxon>Marseilla</taxon>
    </lineage>
</organism>